<dbReference type="EMBL" id="SLXP01000004">
    <property type="protein sequence ID" value="TCP41779.1"/>
    <property type="molecule type" value="Genomic_DNA"/>
</dbReference>
<evidence type="ECO:0000313" key="7">
    <source>
        <dbReference type="EMBL" id="TCP41779.1"/>
    </source>
</evidence>
<dbReference type="Pfam" id="PF00528">
    <property type="entry name" value="BPD_transp_1"/>
    <property type="match status" value="1"/>
</dbReference>
<evidence type="ECO:0000256" key="1">
    <source>
        <dbReference type="ARBA" id="ARBA00004651"/>
    </source>
</evidence>
<dbReference type="InterPro" id="IPR000515">
    <property type="entry name" value="MetI-like"/>
</dbReference>
<organism evidence="7 8">
    <name type="scientific">Rhodovulum marinum</name>
    <dbReference type="NCBI Taxonomy" id="320662"/>
    <lineage>
        <taxon>Bacteria</taxon>
        <taxon>Pseudomonadati</taxon>
        <taxon>Pseudomonadota</taxon>
        <taxon>Alphaproteobacteria</taxon>
        <taxon>Rhodobacterales</taxon>
        <taxon>Paracoccaceae</taxon>
        <taxon>Rhodovulum</taxon>
    </lineage>
</organism>
<name>A0A4R2Q094_9RHOB</name>
<dbReference type="InterPro" id="IPR035906">
    <property type="entry name" value="MetI-like_sf"/>
</dbReference>
<feature type="transmembrane region" description="Helical" evidence="5">
    <location>
        <begin position="139"/>
        <end position="161"/>
    </location>
</feature>
<dbReference type="PANTHER" id="PTHR30133">
    <property type="entry name" value="CATIONIC AMINO ACID TRANSPORTER, MEMBRANE COMPONENT"/>
    <property type="match status" value="1"/>
</dbReference>
<evidence type="ECO:0000256" key="2">
    <source>
        <dbReference type="ARBA" id="ARBA00022692"/>
    </source>
</evidence>
<dbReference type="CDD" id="cd06261">
    <property type="entry name" value="TM_PBP2"/>
    <property type="match status" value="1"/>
</dbReference>
<protein>
    <submittedName>
        <fullName evidence="7">Amino acid ABC transporter membrane protein 1 (PAAT family)</fullName>
    </submittedName>
</protein>
<keyword evidence="4 5" id="KW-0472">Membrane</keyword>
<dbReference type="GO" id="GO:0005886">
    <property type="term" value="C:plasma membrane"/>
    <property type="evidence" value="ECO:0007669"/>
    <property type="project" value="UniProtKB-SubCell"/>
</dbReference>
<evidence type="ECO:0000256" key="5">
    <source>
        <dbReference type="RuleBase" id="RU363032"/>
    </source>
</evidence>
<keyword evidence="5" id="KW-0813">Transport</keyword>
<dbReference type="Proteomes" id="UP000294835">
    <property type="component" value="Unassembled WGS sequence"/>
</dbReference>
<dbReference type="GO" id="GO:0055085">
    <property type="term" value="P:transmembrane transport"/>
    <property type="evidence" value="ECO:0007669"/>
    <property type="project" value="InterPro"/>
</dbReference>
<keyword evidence="2 5" id="KW-0812">Transmembrane</keyword>
<reference evidence="7 8" key="1">
    <citation type="submission" date="2019-03" db="EMBL/GenBank/DDBJ databases">
        <title>Genomic Encyclopedia of Type Strains, Phase IV (KMG-IV): sequencing the most valuable type-strain genomes for metagenomic binning, comparative biology and taxonomic classification.</title>
        <authorList>
            <person name="Goeker M."/>
        </authorList>
    </citation>
    <scope>NUCLEOTIDE SEQUENCE [LARGE SCALE GENOMIC DNA]</scope>
    <source>
        <strain evidence="7 8">DSM 18063</strain>
    </source>
</reference>
<dbReference type="Gene3D" id="1.10.3720.10">
    <property type="entry name" value="MetI-like"/>
    <property type="match status" value="1"/>
</dbReference>
<comment type="similarity">
    <text evidence="5">Belongs to the binding-protein-dependent transport system permease family.</text>
</comment>
<feature type="transmembrane region" description="Helical" evidence="5">
    <location>
        <begin position="205"/>
        <end position="228"/>
    </location>
</feature>
<dbReference type="PANTHER" id="PTHR30133:SF2">
    <property type="entry name" value="ARGININE ABC TRANSPORTER PERMEASE PROTEIN ARTQ"/>
    <property type="match status" value="1"/>
</dbReference>
<dbReference type="AlphaFoldDB" id="A0A4R2Q094"/>
<feature type="transmembrane region" description="Helical" evidence="5">
    <location>
        <begin position="248"/>
        <end position="269"/>
    </location>
</feature>
<accession>A0A4R2Q094</accession>
<keyword evidence="3 5" id="KW-1133">Transmembrane helix</keyword>
<keyword evidence="8" id="KW-1185">Reference proteome</keyword>
<feature type="transmembrane region" description="Helical" evidence="5">
    <location>
        <begin position="71"/>
        <end position="92"/>
    </location>
</feature>
<evidence type="ECO:0000313" key="8">
    <source>
        <dbReference type="Proteomes" id="UP000294835"/>
    </source>
</evidence>
<dbReference type="RefSeq" id="WP_132461713.1">
    <property type="nucleotide sequence ID" value="NZ_SLXP01000004.1"/>
</dbReference>
<evidence type="ECO:0000259" key="6">
    <source>
        <dbReference type="PROSITE" id="PS50928"/>
    </source>
</evidence>
<dbReference type="SUPFAM" id="SSF161098">
    <property type="entry name" value="MetI-like"/>
    <property type="match status" value="1"/>
</dbReference>
<dbReference type="PROSITE" id="PS50928">
    <property type="entry name" value="ABC_TM1"/>
    <property type="match status" value="1"/>
</dbReference>
<dbReference type="InterPro" id="IPR051613">
    <property type="entry name" value="ABC_transp_permease_HisMQ"/>
</dbReference>
<feature type="domain" description="ABC transmembrane type-1" evidence="6">
    <location>
        <begin position="33"/>
        <end position="260"/>
    </location>
</feature>
<sequence length="293" mass="32540">MFASCADPSTLEGLNWLACYLTSGKHMAFYASFGTVMVLLAVTAPAALLFGFGGAMAARSRIWPVQWLGRAYTAMVRGVPDIIFFLFVPVALDQAFEWLRHKAKCPDWTEPIRQGSDFVVCTQAKLPLSTSPQWVHETYGFALAVLAFAVVFGAFAANVLYGAMRAVPRAQMETAEAYGMTPRQSFWRILVPQMWVYALPGLSNLWMILIKATPLLFLLGVEDIVYWARELGGSKTSIYAYPHPDWRLYYFLALLVFYLGLTKLSEMVLGRLTVRLSHGQATLAGEAQRKAGG</sequence>
<gene>
    <name evidence="7" type="ORF">EV662_104123</name>
</gene>
<proteinExistence type="inferred from homology"/>
<evidence type="ECO:0000256" key="4">
    <source>
        <dbReference type="ARBA" id="ARBA00023136"/>
    </source>
</evidence>
<feature type="transmembrane region" description="Helical" evidence="5">
    <location>
        <begin position="27"/>
        <end position="50"/>
    </location>
</feature>
<comment type="caution">
    <text evidence="7">The sequence shown here is derived from an EMBL/GenBank/DDBJ whole genome shotgun (WGS) entry which is preliminary data.</text>
</comment>
<evidence type="ECO:0000256" key="3">
    <source>
        <dbReference type="ARBA" id="ARBA00022989"/>
    </source>
</evidence>
<comment type="subcellular location">
    <subcellularLocation>
        <location evidence="1 5">Cell membrane</location>
        <topology evidence="1 5">Multi-pass membrane protein</topology>
    </subcellularLocation>
</comment>
<dbReference type="OrthoDB" id="9815029at2"/>